<dbReference type="OrthoDB" id="2151407at2"/>
<dbReference type="AlphaFoldDB" id="A0A3N0EDY2"/>
<organism evidence="3 4">
    <name type="scientific">Halostreptopolyspora alba</name>
    <dbReference type="NCBI Taxonomy" id="2487137"/>
    <lineage>
        <taxon>Bacteria</taxon>
        <taxon>Bacillati</taxon>
        <taxon>Actinomycetota</taxon>
        <taxon>Actinomycetes</taxon>
        <taxon>Streptosporangiales</taxon>
        <taxon>Nocardiopsidaceae</taxon>
        <taxon>Halostreptopolyspora</taxon>
    </lineage>
</organism>
<name>A0A3N0EDY2_9ACTN</name>
<feature type="transmembrane region" description="Helical" evidence="2">
    <location>
        <begin position="182"/>
        <end position="203"/>
    </location>
</feature>
<dbReference type="EMBL" id="RJMB01000004">
    <property type="protein sequence ID" value="RNL86070.1"/>
    <property type="molecule type" value="Genomic_DNA"/>
</dbReference>
<feature type="region of interest" description="Disordered" evidence="1">
    <location>
        <begin position="132"/>
        <end position="179"/>
    </location>
</feature>
<evidence type="ECO:0000256" key="1">
    <source>
        <dbReference type="SAM" id="MobiDB-lite"/>
    </source>
</evidence>
<evidence type="ECO:0000256" key="2">
    <source>
        <dbReference type="SAM" id="Phobius"/>
    </source>
</evidence>
<feature type="transmembrane region" description="Helical" evidence="2">
    <location>
        <begin position="210"/>
        <end position="231"/>
    </location>
</feature>
<evidence type="ECO:0000313" key="4">
    <source>
        <dbReference type="Proteomes" id="UP000269198"/>
    </source>
</evidence>
<feature type="transmembrane region" description="Helical" evidence="2">
    <location>
        <begin position="237"/>
        <end position="259"/>
    </location>
</feature>
<keyword evidence="2" id="KW-1133">Transmembrane helix</keyword>
<protein>
    <submittedName>
        <fullName evidence="3">Uncharacterized protein</fullName>
    </submittedName>
</protein>
<reference evidence="3 4" key="1">
    <citation type="submission" date="2018-11" db="EMBL/GenBank/DDBJ databases">
        <title>The genome draft of YIM 96095.</title>
        <authorList>
            <person name="Tang S.-K."/>
            <person name="Chunyu W.-X."/>
            <person name="Feng Y.-Z."/>
        </authorList>
    </citation>
    <scope>NUCLEOTIDE SEQUENCE [LARGE SCALE GENOMIC DNA]</scope>
    <source>
        <strain evidence="3 4">YIM 96095</strain>
    </source>
</reference>
<feature type="transmembrane region" description="Helical" evidence="2">
    <location>
        <begin position="325"/>
        <end position="347"/>
    </location>
</feature>
<accession>A0A3N0EDY2</accession>
<gene>
    <name evidence="3" type="ORF">EFW17_05925</name>
</gene>
<feature type="transmembrane region" description="Helical" evidence="2">
    <location>
        <begin position="25"/>
        <end position="50"/>
    </location>
</feature>
<comment type="caution">
    <text evidence="3">The sequence shown here is derived from an EMBL/GenBank/DDBJ whole genome shotgun (WGS) entry which is preliminary data.</text>
</comment>
<feature type="transmembrane region" description="Helical" evidence="2">
    <location>
        <begin position="266"/>
        <end position="286"/>
    </location>
</feature>
<evidence type="ECO:0000313" key="3">
    <source>
        <dbReference type="EMBL" id="RNL86070.1"/>
    </source>
</evidence>
<proteinExistence type="predicted"/>
<dbReference type="RefSeq" id="WP_123200264.1">
    <property type="nucleotide sequence ID" value="NZ_RJMB01000004.1"/>
</dbReference>
<keyword evidence="4" id="KW-1185">Reference proteome</keyword>
<keyword evidence="2" id="KW-0812">Transmembrane</keyword>
<feature type="region of interest" description="Disordered" evidence="1">
    <location>
        <begin position="1"/>
        <end position="21"/>
    </location>
</feature>
<dbReference type="Proteomes" id="UP000269198">
    <property type="component" value="Unassembled WGS sequence"/>
</dbReference>
<keyword evidence="2" id="KW-0472">Membrane</keyword>
<sequence>MSTTATPTERTAGAPDTGDGGGRRLLTGAALALGLPLLVALLVFCLASPATNATPEDLPVGVVGATGTTEDALRDEGFEPHAYEDADQAREAIRDREVYGALVLTPPESTVLVASAASANVAATLRQQGTALAAQGPATEGAPEGQRDAGSTPDQGSPDASAPAQPAVEDVVPNPDGDPNGAALASGLLPLIGVAAAAGSALSRADPRRLALLGWTTLFALVGGFVIALLLRDAMDVLGGGLWSDAGVLSLTLFSVASVSASLSRAIGVPGFALVILTLVTVGLPASGTQLAPESLTEPWRTAGPYLQPAAGLDLLRGTAYFDGAATAGPAAVLLSWSALGLVLLLLPRRNG</sequence>